<reference evidence="3 4" key="1">
    <citation type="submission" date="2016-02" db="EMBL/GenBank/DDBJ databases">
        <title>Band-tailed pigeon sequencing and assembly.</title>
        <authorList>
            <person name="Soares A.E."/>
            <person name="Novak B.J."/>
            <person name="Rice E.S."/>
            <person name="O'Connell B."/>
            <person name="Chang D."/>
            <person name="Weber S."/>
            <person name="Shapiro B."/>
        </authorList>
    </citation>
    <scope>NUCLEOTIDE SEQUENCE [LARGE SCALE GENOMIC DNA]</scope>
    <source>
        <strain evidence="3">BTP2013</strain>
        <tissue evidence="3">Blood</tissue>
    </source>
</reference>
<dbReference type="EMBL" id="LSYS01006902">
    <property type="protein sequence ID" value="OPJ73224.1"/>
    <property type="molecule type" value="Genomic_DNA"/>
</dbReference>
<dbReference type="InterPro" id="IPR057896">
    <property type="entry name" value="MTRES1_C"/>
</dbReference>
<organism evidence="3 4">
    <name type="scientific">Patagioenas fasciata monilis</name>
    <dbReference type="NCBI Taxonomy" id="372326"/>
    <lineage>
        <taxon>Eukaryota</taxon>
        <taxon>Metazoa</taxon>
        <taxon>Chordata</taxon>
        <taxon>Craniata</taxon>
        <taxon>Vertebrata</taxon>
        <taxon>Euteleostomi</taxon>
        <taxon>Archelosauria</taxon>
        <taxon>Archosauria</taxon>
        <taxon>Dinosauria</taxon>
        <taxon>Saurischia</taxon>
        <taxon>Theropoda</taxon>
        <taxon>Coelurosauria</taxon>
        <taxon>Aves</taxon>
        <taxon>Neognathae</taxon>
        <taxon>Neoaves</taxon>
        <taxon>Columbimorphae</taxon>
        <taxon>Columbiformes</taxon>
        <taxon>Columbidae</taxon>
        <taxon>Patagioenas</taxon>
    </lineage>
</organism>
<dbReference type="GO" id="GO:0003723">
    <property type="term" value="F:RNA binding"/>
    <property type="evidence" value="ECO:0007669"/>
    <property type="project" value="TreeGrafter"/>
</dbReference>
<keyword evidence="4" id="KW-1185">Reference proteome</keyword>
<protein>
    <recommendedName>
        <fullName evidence="2">Mitochondrial transcription rescue factor 1 C-terminal domain-containing protein</fullName>
    </recommendedName>
</protein>
<sequence>MNPDKNLGYAMTGFRLPITAFRKLNVWFGLWEKFPSNKLYLSWRRSLFCSCQASTVNYRRCFSFSPAKLCALRLSPEHISVLSLRNKSNKSSKRSRRTVQEEEEEDEDEEESDLEDEFENDPDIVKDYKDLEKVVQSLRYDVIMKAGLDIARNKVEDAFYNNELRLNGEKLWKKSRTVKIGDTLDLIVGEDKDTGTAVVMRVVLKKVSDKTESEKYKVILRRWKNLKVPKQDVFK</sequence>
<dbReference type="STRING" id="372326.A0A1V4JMB0"/>
<feature type="region of interest" description="Disordered" evidence="1">
    <location>
        <begin position="92"/>
        <end position="118"/>
    </location>
</feature>
<name>A0A1V4JMB0_PATFA</name>
<comment type="caution">
    <text evidence="3">The sequence shown here is derived from an EMBL/GenBank/DDBJ whole genome shotgun (WGS) entry which is preliminary data.</text>
</comment>
<dbReference type="Proteomes" id="UP000190648">
    <property type="component" value="Unassembled WGS sequence"/>
</dbReference>
<dbReference type="AlphaFoldDB" id="A0A1V4JMB0"/>
<dbReference type="PANTHER" id="PTHR13633:SF3">
    <property type="entry name" value="MITOCHONDRIAL TRANSCRIPTION RESCUE FACTOR 1"/>
    <property type="match status" value="1"/>
</dbReference>
<evidence type="ECO:0000259" key="2">
    <source>
        <dbReference type="Pfam" id="PF25818"/>
    </source>
</evidence>
<accession>A0A1V4JMB0</accession>
<evidence type="ECO:0000313" key="4">
    <source>
        <dbReference type="Proteomes" id="UP000190648"/>
    </source>
</evidence>
<dbReference type="Pfam" id="PF25818">
    <property type="entry name" value="MTRES1_C"/>
    <property type="match status" value="1"/>
</dbReference>
<feature type="domain" description="Mitochondrial transcription rescue factor 1 C-terminal" evidence="2">
    <location>
        <begin position="129"/>
        <end position="230"/>
    </location>
</feature>
<feature type="compositionally biased region" description="Acidic residues" evidence="1">
    <location>
        <begin position="101"/>
        <end position="118"/>
    </location>
</feature>
<gene>
    <name evidence="3" type="ORF">AV530_005619</name>
</gene>
<evidence type="ECO:0000256" key="1">
    <source>
        <dbReference type="SAM" id="MobiDB-lite"/>
    </source>
</evidence>
<evidence type="ECO:0000313" key="3">
    <source>
        <dbReference type="EMBL" id="OPJ73224.1"/>
    </source>
</evidence>
<dbReference type="GO" id="GO:0005739">
    <property type="term" value="C:mitochondrion"/>
    <property type="evidence" value="ECO:0007669"/>
    <property type="project" value="TreeGrafter"/>
</dbReference>
<dbReference type="PANTHER" id="PTHR13633">
    <property type="entry name" value="MITOCHONDRIAL TRANSCRIPTION RESCUE FACTOR 1"/>
    <property type="match status" value="1"/>
</dbReference>
<dbReference type="GO" id="GO:1903108">
    <property type="term" value="P:regulation of mitochondrial transcription"/>
    <property type="evidence" value="ECO:0007669"/>
    <property type="project" value="TreeGrafter"/>
</dbReference>
<dbReference type="OrthoDB" id="4150at2759"/>
<proteinExistence type="predicted"/>